<proteinExistence type="predicted"/>
<dbReference type="EMBL" id="RFFH01000013">
    <property type="protein sequence ID" value="RMI29694.1"/>
    <property type="molecule type" value="Genomic_DNA"/>
</dbReference>
<gene>
    <name evidence="4" type="ORF">EBN03_25205</name>
</gene>
<dbReference type="OrthoDB" id="9767239at2"/>
<reference evidence="4 5" key="1">
    <citation type="submission" date="2018-10" db="EMBL/GenBank/DDBJ databases">
        <title>Isolation from cow dung.</title>
        <authorList>
            <person name="Ling L."/>
        </authorList>
    </citation>
    <scope>NUCLEOTIDE SEQUENCE [LARGE SCALE GENOMIC DNA]</scope>
    <source>
        <strain evidence="4 5">NEAU-LL90</strain>
    </source>
</reference>
<sequence>MRSRSVRTAVSVAAAAILLTGVAGCAKTARADSITIEVPVGDRTREALVHHPANAPDGPLPVVLIFHGGGGTPQDMEQHTDFDRLSDRDGFLAVYPAGYERSWNDGRGGDTKAGAAGIDDIGFVRALIDRLVATEGADPARVFATGISNGAMFTEAIGCSPELRIAAIAPVAGPLPAADTAGCAPSYAIPVLAVHGTADPIVPFAGGPVRVTSGHFGGAGNSPVLSVDDTQRFWRDQDGCTADPEVRTLPDTAHDGTSVTVTTTSGCRDGSSVELYAVTGGGHTWPGGNQYLPALLVGKVSHQFDAAEVIWDFFRAGAGR</sequence>
<dbReference type="InterPro" id="IPR010126">
    <property type="entry name" value="Esterase_phb"/>
</dbReference>
<dbReference type="Pfam" id="PF10503">
    <property type="entry name" value="Esterase_PHB"/>
    <property type="match status" value="1"/>
</dbReference>
<dbReference type="Proteomes" id="UP000279275">
    <property type="component" value="Unassembled WGS sequence"/>
</dbReference>
<evidence type="ECO:0000256" key="1">
    <source>
        <dbReference type="ARBA" id="ARBA00022729"/>
    </source>
</evidence>
<feature type="signal peptide" evidence="3">
    <location>
        <begin position="1"/>
        <end position="31"/>
    </location>
</feature>
<dbReference type="GO" id="GO:0016787">
    <property type="term" value="F:hydrolase activity"/>
    <property type="evidence" value="ECO:0007669"/>
    <property type="project" value="UniProtKB-KW"/>
</dbReference>
<dbReference type="PANTHER" id="PTHR43037:SF1">
    <property type="entry name" value="BLL1128 PROTEIN"/>
    <property type="match status" value="1"/>
</dbReference>
<feature type="chain" id="PRO_5018158836" evidence="3">
    <location>
        <begin position="32"/>
        <end position="320"/>
    </location>
</feature>
<organism evidence="4 5">
    <name type="scientific">Nocardia stercoris</name>
    <dbReference type="NCBI Taxonomy" id="2483361"/>
    <lineage>
        <taxon>Bacteria</taxon>
        <taxon>Bacillati</taxon>
        <taxon>Actinomycetota</taxon>
        <taxon>Actinomycetes</taxon>
        <taxon>Mycobacteriales</taxon>
        <taxon>Nocardiaceae</taxon>
        <taxon>Nocardia</taxon>
    </lineage>
</organism>
<keyword evidence="2" id="KW-0378">Hydrolase</keyword>
<dbReference type="InterPro" id="IPR029058">
    <property type="entry name" value="AB_hydrolase_fold"/>
</dbReference>
<comment type="caution">
    <text evidence="4">The sequence shown here is derived from an EMBL/GenBank/DDBJ whole genome shotgun (WGS) entry which is preliminary data.</text>
</comment>
<dbReference type="Gene3D" id="3.40.50.1820">
    <property type="entry name" value="alpha/beta hydrolase"/>
    <property type="match status" value="1"/>
</dbReference>
<keyword evidence="1 3" id="KW-0732">Signal</keyword>
<dbReference type="GO" id="GO:0005576">
    <property type="term" value="C:extracellular region"/>
    <property type="evidence" value="ECO:0007669"/>
    <property type="project" value="InterPro"/>
</dbReference>
<evidence type="ECO:0000256" key="2">
    <source>
        <dbReference type="ARBA" id="ARBA00022801"/>
    </source>
</evidence>
<name>A0A3M2KXA8_9NOCA</name>
<dbReference type="PANTHER" id="PTHR43037">
    <property type="entry name" value="UNNAMED PRODUCT-RELATED"/>
    <property type="match status" value="1"/>
</dbReference>
<evidence type="ECO:0000313" key="5">
    <source>
        <dbReference type="Proteomes" id="UP000279275"/>
    </source>
</evidence>
<dbReference type="PROSITE" id="PS51257">
    <property type="entry name" value="PROKAR_LIPOPROTEIN"/>
    <property type="match status" value="1"/>
</dbReference>
<dbReference type="AlphaFoldDB" id="A0A3M2KXA8"/>
<dbReference type="RefSeq" id="WP_122190593.1">
    <property type="nucleotide sequence ID" value="NZ_RFFH01000013.1"/>
</dbReference>
<protein>
    <submittedName>
        <fullName evidence="4">Esterase</fullName>
    </submittedName>
</protein>
<dbReference type="InterPro" id="IPR050955">
    <property type="entry name" value="Plant_Biomass_Hydrol_Est"/>
</dbReference>
<accession>A0A3M2KXA8</accession>
<dbReference type="SUPFAM" id="SSF53474">
    <property type="entry name" value="alpha/beta-Hydrolases"/>
    <property type="match status" value="1"/>
</dbReference>
<keyword evidence="5" id="KW-1185">Reference proteome</keyword>
<evidence type="ECO:0000256" key="3">
    <source>
        <dbReference type="SAM" id="SignalP"/>
    </source>
</evidence>
<evidence type="ECO:0000313" key="4">
    <source>
        <dbReference type="EMBL" id="RMI29694.1"/>
    </source>
</evidence>